<sequence>MQKNQLVTIKEYCGVDLIRNRFLNEEKILQIADTDNGGSVIRTIHREKITCIDSYEDIVQQLSPDLFLKGFVDPSLTQRITLPYKYIRFFLHPEKERGEAMHQLWHIYTTFARSHPMHAPVESVEQLPIAFAKFDRYLSAGQVESCYINIEALKEEHFESITVGDFSFTRVTYGSLVFMILQSITDVKNLKEVAHQYVNAAYPYIELSVKRWVDRKGDEHSARFTIWINPIQISNVQNGGWGTEVMLGSGELYFVENSVEDILRMIQQKKNFLP</sequence>
<dbReference type="Proteomes" id="UP000711995">
    <property type="component" value="Unassembled WGS sequence"/>
</dbReference>
<keyword evidence="2" id="KW-1185">Reference proteome</keyword>
<name>A0A968KVP8_9SPIO</name>
<accession>A0A968KVP8</accession>
<evidence type="ECO:0000313" key="2">
    <source>
        <dbReference type="Proteomes" id="UP000711995"/>
    </source>
</evidence>
<organism evidence="1 2">
    <name type="scientific">Entomospira entomophila</name>
    <dbReference type="NCBI Taxonomy" id="2719988"/>
    <lineage>
        <taxon>Bacteria</taxon>
        <taxon>Pseudomonadati</taxon>
        <taxon>Spirochaetota</taxon>
        <taxon>Spirochaetia</taxon>
        <taxon>Spirochaetales</taxon>
        <taxon>Spirochaetaceae</taxon>
        <taxon>Entomospira</taxon>
    </lineage>
</organism>
<dbReference type="RefSeq" id="WP_167699673.1">
    <property type="nucleotide sequence ID" value="NZ_CP118174.1"/>
</dbReference>
<reference evidence="1 2" key="1">
    <citation type="submission" date="2020-03" db="EMBL/GenBank/DDBJ databases">
        <title>Spirochaetal bacteria isolated from arthropods constitute a novel genus Entomospira genus novum within the order Spirochaetales.</title>
        <authorList>
            <person name="Grana-Miraglia L."/>
            <person name="Sikutova S."/>
            <person name="Fingerle V."/>
            <person name="Sing A."/>
            <person name="Castillo-Ramirez S."/>
            <person name="Margos G."/>
            <person name="Rudolf I."/>
        </authorList>
    </citation>
    <scope>NUCLEOTIDE SEQUENCE [LARGE SCALE GENOMIC DNA]</scope>
    <source>
        <strain evidence="1 2">BR193</strain>
    </source>
</reference>
<comment type="caution">
    <text evidence="1">The sequence shown here is derived from an EMBL/GenBank/DDBJ whole genome shotgun (WGS) entry which is preliminary data.</text>
</comment>
<gene>
    <name evidence="1" type="ORF">HCT14_00835</name>
</gene>
<dbReference type="EMBL" id="JAATLJ010000001">
    <property type="protein sequence ID" value="NIZ40065.1"/>
    <property type="molecule type" value="Genomic_DNA"/>
</dbReference>
<evidence type="ECO:0000313" key="1">
    <source>
        <dbReference type="EMBL" id="NIZ40065.1"/>
    </source>
</evidence>
<dbReference type="AlphaFoldDB" id="A0A968KVP8"/>
<proteinExistence type="predicted"/>
<protein>
    <submittedName>
        <fullName evidence="1">Uncharacterized protein</fullName>
    </submittedName>
</protein>